<evidence type="ECO:0000256" key="2">
    <source>
        <dbReference type="SAM" id="Phobius"/>
    </source>
</evidence>
<accession>A0ABV1LUI3</accession>
<dbReference type="Proteomes" id="UP001469089">
    <property type="component" value="Unassembled WGS sequence"/>
</dbReference>
<feature type="transmembrane region" description="Helical" evidence="2">
    <location>
        <begin position="58"/>
        <end position="76"/>
    </location>
</feature>
<dbReference type="RefSeq" id="WP_349544732.1">
    <property type="nucleotide sequence ID" value="NZ_JAOALG010000002.1"/>
</dbReference>
<keyword evidence="2" id="KW-0472">Membrane</keyword>
<proteinExistence type="predicted"/>
<evidence type="ECO:0008006" key="5">
    <source>
        <dbReference type="Google" id="ProtNLM"/>
    </source>
</evidence>
<comment type="caution">
    <text evidence="3">The sequence shown here is derived from an EMBL/GenBank/DDBJ whole genome shotgun (WGS) entry which is preliminary data.</text>
</comment>
<evidence type="ECO:0000313" key="3">
    <source>
        <dbReference type="EMBL" id="MEQ5842987.1"/>
    </source>
</evidence>
<protein>
    <recommendedName>
        <fullName evidence="5">SMODS and SLOG-associating 2TM effector domain-containing protein</fullName>
    </recommendedName>
</protein>
<keyword evidence="4" id="KW-1185">Reference proteome</keyword>
<gene>
    <name evidence="3" type="ORF">N0A02_26380</name>
</gene>
<evidence type="ECO:0000313" key="4">
    <source>
        <dbReference type="Proteomes" id="UP001469089"/>
    </source>
</evidence>
<name>A0ABV1LUI3_9BURK</name>
<evidence type="ECO:0000256" key="1">
    <source>
        <dbReference type="SAM" id="MobiDB-lite"/>
    </source>
</evidence>
<feature type="region of interest" description="Disordered" evidence="1">
    <location>
        <begin position="132"/>
        <end position="156"/>
    </location>
</feature>
<organism evidence="3 4">
    <name type="scientific">Paraburkholderia acidicola</name>
    <dbReference type="NCBI Taxonomy" id="1912599"/>
    <lineage>
        <taxon>Bacteria</taxon>
        <taxon>Pseudomonadati</taxon>
        <taxon>Pseudomonadota</taxon>
        <taxon>Betaproteobacteria</taxon>
        <taxon>Burkholderiales</taxon>
        <taxon>Burkholderiaceae</taxon>
        <taxon>Paraburkholderia</taxon>
    </lineage>
</organism>
<sequence>MEAPDTRIAERIILCKRERRAYEIWLRTLTPANFMLVGVGGLLSLVAGLSIVTKAELIPTHIAGWIAVVGALLTGLHNRLKCDPHQKECTKLANQFSELQTEYERLQVEPDMSAKERQLQALEHRLATIRGGRGARASQSSIERAEREIDAAGEAI</sequence>
<reference evidence="3 4" key="1">
    <citation type="journal article" date="2024" name="Chem. Sci.">
        <title>Discovery of a lagriamide polyketide by integrated genome mining, isotopic labeling, and untargeted metabolomics.</title>
        <authorList>
            <person name="Fergusson C.H."/>
            <person name="Saulog J."/>
            <person name="Paulo B.S."/>
            <person name="Wilson D.M."/>
            <person name="Liu D.Y."/>
            <person name="Morehouse N.J."/>
            <person name="Waterworth S."/>
            <person name="Barkei J."/>
            <person name="Gray C.A."/>
            <person name="Kwan J.C."/>
            <person name="Eustaquio A.S."/>
            <person name="Linington R.G."/>
        </authorList>
    </citation>
    <scope>NUCLEOTIDE SEQUENCE [LARGE SCALE GENOMIC DNA]</scope>
    <source>
        <strain evidence="3 4">RL17-338-BIF-B</strain>
    </source>
</reference>
<dbReference type="EMBL" id="JAOALG010000002">
    <property type="protein sequence ID" value="MEQ5842987.1"/>
    <property type="molecule type" value="Genomic_DNA"/>
</dbReference>
<keyword evidence="2" id="KW-1133">Transmembrane helix</keyword>
<keyword evidence="2" id="KW-0812">Transmembrane</keyword>
<feature type="transmembrane region" description="Helical" evidence="2">
    <location>
        <begin position="24"/>
        <end position="52"/>
    </location>
</feature>